<keyword evidence="6 8" id="KW-0460">Magnesium</keyword>
<dbReference type="GO" id="GO:0017108">
    <property type="term" value="F:5'-flap endonuclease activity"/>
    <property type="evidence" value="ECO:0007669"/>
    <property type="project" value="TreeGrafter"/>
</dbReference>
<evidence type="ECO:0000259" key="10">
    <source>
        <dbReference type="SMART" id="SM00990"/>
    </source>
</evidence>
<dbReference type="InterPro" id="IPR049125">
    <property type="entry name" value="FAN1-like_WH"/>
</dbReference>
<dbReference type="AlphaFoldDB" id="A0A1J7J8F9"/>
<dbReference type="Pfam" id="PF21315">
    <property type="entry name" value="FAN1_HTH"/>
    <property type="match status" value="1"/>
</dbReference>
<dbReference type="STRING" id="1408157.A0A1J7J8F9"/>
<keyword evidence="5 8" id="KW-0378">Hydrolase</keyword>
<dbReference type="FunFam" id="3.40.1350.10:FF:000009">
    <property type="entry name" value="Fanconi-associated nuclease"/>
    <property type="match status" value="1"/>
</dbReference>
<evidence type="ECO:0000256" key="5">
    <source>
        <dbReference type="ARBA" id="ARBA00022801"/>
    </source>
</evidence>
<dbReference type="EC" id="3.1.4.1" evidence="8"/>
<proteinExistence type="inferred from homology"/>
<dbReference type="InterPro" id="IPR014883">
    <property type="entry name" value="VRR_NUC"/>
</dbReference>
<dbReference type="GO" id="GO:0036297">
    <property type="term" value="P:interstrand cross-link repair"/>
    <property type="evidence" value="ECO:0007669"/>
    <property type="project" value="InterPro"/>
</dbReference>
<keyword evidence="8" id="KW-0539">Nucleus</keyword>
<comment type="subcellular location">
    <subcellularLocation>
        <location evidence="8">Nucleus</location>
    </subcellularLocation>
</comment>
<keyword evidence="7 8" id="KW-0464">Manganese</keyword>
<feature type="region of interest" description="Disordered" evidence="9">
    <location>
        <begin position="31"/>
        <end position="96"/>
    </location>
</feature>
<evidence type="ECO:0000256" key="8">
    <source>
        <dbReference type="RuleBase" id="RU365033"/>
    </source>
</evidence>
<name>A0A1J7J8F9_9PEZI</name>
<accession>A0A1J7J8F9</accession>
<dbReference type="InterPro" id="IPR011856">
    <property type="entry name" value="tRNA_endonuc-like_dom_sf"/>
</dbReference>
<evidence type="ECO:0000256" key="7">
    <source>
        <dbReference type="ARBA" id="ARBA00023211"/>
    </source>
</evidence>
<evidence type="ECO:0000256" key="3">
    <source>
        <dbReference type="ARBA" id="ARBA00022722"/>
    </source>
</evidence>
<feature type="region of interest" description="Disordered" evidence="9">
    <location>
        <begin position="659"/>
        <end position="678"/>
    </location>
</feature>
<dbReference type="GO" id="GO:0046872">
    <property type="term" value="F:metal ion binding"/>
    <property type="evidence" value="ECO:0007669"/>
    <property type="project" value="UniProtKB-KW"/>
</dbReference>
<dbReference type="PANTHER" id="PTHR15749:SF4">
    <property type="entry name" value="FANCONI-ASSOCIATED NUCLEASE 1"/>
    <property type="match status" value="1"/>
</dbReference>
<dbReference type="EMBL" id="KV875093">
    <property type="protein sequence ID" value="OIW35635.1"/>
    <property type="molecule type" value="Genomic_DNA"/>
</dbReference>
<evidence type="ECO:0000313" key="11">
    <source>
        <dbReference type="EMBL" id="OIW35635.1"/>
    </source>
</evidence>
<evidence type="ECO:0000256" key="9">
    <source>
        <dbReference type="SAM" id="MobiDB-lite"/>
    </source>
</evidence>
<protein>
    <recommendedName>
        <fullName evidence="8">Fanconi-associated nuclease</fullName>
        <ecNumber evidence="8">3.1.4.1</ecNumber>
    </recommendedName>
</protein>
<keyword evidence="8" id="KW-0227">DNA damage</keyword>
<comment type="cofactor">
    <cofactor evidence="8">
        <name>Mg(2+)</name>
        <dbReference type="ChEBI" id="CHEBI:18420"/>
    </cofactor>
    <cofactor evidence="8">
        <name>Mn(2+)</name>
        <dbReference type="ChEBI" id="CHEBI:29035"/>
    </cofactor>
</comment>
<feature type="compositionally biased region" description="Acidic residues" evidence="9">
    <location>
        <begin position="58"/>
        <end position="70"/>
    </location>
</feature>
<keyword evidence="12" id="KW-1185">Reference proteome</keyword>
<dbReference type="GO" id="GO:0005634">
    <property type="term" value="C:nucleus"/>
    <property type="evidence" value="ECO:0007669"/>
    <property type="project" value="UniProtKB-SubCell"/>
</dbReference>
<evidence type="ECO:0000313" key="12">
    <source>
        <dbReference type="Proteomes" id="UP000182658"/>
    </source>
</evidence>
<dbReference type="PANTHER" id="PTHR15749">
    <property type="entry name" value="FANCONI-ASSOCIATED NUCLEASE 1"/>
    <property type="match status" value="1"/>
</dbReference>
<evidence type="ECO:0000256" key="2">
    <source>
        <dbReference type="ARBA" id="ARBA00005533"/>
    </source>
</evidence>
<dbReference type="Pfam" id="PF08774">
    <property type="entry name" value="VRR_NUC"/>
    <property type="match status" value="1"/>
</dbReference>
<dbReference type="OrthoDB" id="76364at2759"/>
<reference evidence="11 12" key="1">
    <citation type="submission" date="2016-10" db="EMBL/GenBank/DDBJ databases">
        <title>Draft genome sequence of Coniochaeta ligniaria NRRL30616, a lignocellulolytic fungus for bioabatement of inhibitors in plant biomass hydrolysates.</title>
        <authorList>
            <consortium name="DOE Joint Genome Institute"/>
            <person name="Jimenez D.J."/>
            <person name="Hector R.E."/>
            <person name="Riley R."/>
            <person name="Sun H."/>
            <person name="Grigoriev I.V."/>
            <person name="Van Elsas J.D."/>
            <person name="Nichols N.N."/>
        </authorList>
    </citation>
    <scope>NUCLEOTIDE SEQUENCE [LARGE SCALE GENOMIC DNA]</scope>
    <source>
        <strain evidence="11 12">NRRL 30616</strain>
    </source>
</reference>
<comment type="similarity">
    <text evidence="2 8">Belongs to the FAN1 family.</text>
</comment>
<gene>
    <name evidence="11" type="ORF">CONLIGDRAFT_676545</name>
</gene>
<evidence type="ECO:0000256" key="1">
    <source>
        <dbReference type="ARBA" id="ARBA00000983"/>
    </source>
</evidence>
<dbReference type="CDD" id="cd22326">
    <property type="entry name" value="FAN1-like"/>
    <property type="match status" value="1"/>
</dbReference>
<feature type="region of interest" description="Disordered" evidence="9">
    <location>
        <begin position="555"/>
        <end position="585"/>
    </location>
</feature>
<dbReference type="GO" id="GO:0004528">
    <property type="term" value="F:phosphodiesterase I activity"/>
    <property type="evidence" value="ECO:0007669"/>
    <property type="project" value="UniProtKB-EC"/>
</dbReference>
<dbReference type="InParanoid" id="A0A1J7J8F9"/>
<dbReference type="InterPro" id="IPR033315">
    <property type="entry name" value="Fan1-like"/>
</dbReference>
<evidence type="ECO:0000256" key="4">
    <source>
        <dbReference type="ARBA" id="ARBA00022723"/>
    </source>
</evidence>
<comment type="function">
    <text evidence="8">Nuclease required for the repair of DNA interstrand cross-links (ICL). Acts as a 5'-3' exonuclease that anchors at a cut end of DNA and cleaves DNA successively at every third nucleotide, allowing to excise an ICL from one strand through flanking incisions.</text>
</comment>
<sequence length="916" mass="103955">MTTGSPSKRDLTNAALPISYEATNGRQFLAVASSNSARQQQDEPLSKKRKVTPKNEIEDSDAEPSDDGESDMSRSFRRVETPRAKGENGEAVETSLTRVTEIESSLPSIETGKDAIEEYEALRASQVEEENVQKDASEAERGKWVRGKSSIYVDAFNLALDTVLEDETHLFDDKERKVFELWRSLDYEAQYLYVRLFLRKQASWHRIERLGYHSDISDLDRAVNSLLEAHELSDPAAVEPSCDVAETETEKWSLDDSFTFADASENFITTMEEAVTLLNLDELKRLAKEAKVQGKNKSDITRALCRMSSKQAGLLSLGLRRKSTHESMDSPDATQDSRTATLRREDSNRDTHFLTKILAITGPLIRLSESSFKLFERVHFVFYRSTEWTEKSLTTIILAKISRRNFPSYIVCRSNIFPSRRHLLEFEHSARTEQAVDQILEFNGPPGPAGFQKVLDTFQSVAGRWRELIADEQRKEDNVYEFGEGPYLRRFTAAHAYTRVAHKAAHVLGRLHRYREEHELLSELLAQRLFHPARRGGWYTRKALLEEHYMWGGDDDGDDTGSDASTKRNTSKTKTKPKTAELEQRKRHWHRIAADTCATALQDPDTHLIYHYDLQKRLVKLERKLPIPKRQQHDFGHVRLLLPEEHTVSGIQLVRQESLAPGAPKPGTPGGPSTKTVWLDELSGDRDEDGNAPKVSVEEMCLSWYRSQGWKGYHSEGGILRTLFAYLFFDVLFVYVPNVFQTAFQTCPLDLHSDAFYPARASEINHRLVEIENGEAERIVRAVDERERARRTCVVGLNWDFELEDLVELVNCFDGAALAAICKVMAQEYRARGGGVPDLVLWRQGGDGQAESRTKGEVMFAEVKSANDRLSDTQRLWIHVLTGAGVRVALCNAVAQEVRVLDGDKIRVMSREESAA</sequence>
<dbReference type="GO" id="GO:0008409">
    <property type="term" value="F:5'-3' exonuclease activity"/>
    <property type="evidence" value="ECO:0007669"/>
    <property type="project" value="TreeGrafter"/>
</dbReference>
<evidence type="ECO:0000256" key="6">
    <source>
        <dbReference type="ARBA" id="ARBA00022842"/>
    </source>
</evidence>
<dbReference type="InterPro" id="IPR049132">
    <property type="entry name" value="FAN1-like_euk"/>
</dbReference>
<dbReference type="Gene3D" id="3.40.1350.10">
    <property type="match status" value="1"/>
</dbReference>
<feature type="region of interest" description="Disordered" evidence="9">
    <location>
        <begin position="322"/>
        <end position="345"/>
    </location>
</feature>
<comment type="catalytic activity">
    <reaction evidence="1 8">
        <text>Hydrolytically removes 5'-nucleotides successively from the 3'-hydroxy termini of 3'-hydroxy-terminated oligonucleotides.</text>
        <dbReference type="EC" id="3.1.4.1"/>
    </reaction>
</comment>
<feature type="domain" description="VRR-NUC" evidence="10">
    <location>
        <begin position="771"/>
        <end position="895"/>
    </location>
</feature>
<keyword evidence="8" id="KW-0234">DNA repair</keyword>
<organism evidence="11 12">
    <name type="scientific">Coniochaeta ligniaria NRRL 30616</name>
    <dbReference type="NCBI Taxonomy" id="1408157"/>
    <lineage>
        <taxon>Eukaryota</taxon>
        <taxon>Fungi</taxon>
        <taxon>Dikarya</taxon>
        <taxon>Ascomycota</taxon>
        <taxon>Pezizomycotina</taxon>
        <taxon>Sordariomycetes</taxon>
        <taxon>Sordariomycetidae</taxon>
        <taxon>Coniochaetales</taxon>
        <taxon>Coniochaetaceae</taxon>
        <taxon>Coniochaeta</taxon>
    </lineage>
</organism>
<dbReference type="GO" id="GO:0070336">
    <property type="term" value="F:flap-structured DNA binding"/>
    <property type="evidence" value="ECO:0007669"/>
    <property type="project" value="TreeGrafter"/>
</dbReference>
<dbReference type="InterPro" id="IPR049126">
    <property type="entry name" value="FAN1-like_TPR"/>
</dbReference>
<dbReference type="SMART" id="SM00990">
    <property type="entry name" value="VRR_NUC"/>
    <property type="match status" value="1"/>
</dbReference>
<dbReference type="Proteomes" id="UP000182658">
    <property type="component" value="Unassembled WGS sequence"/>
</dbReference>
<keyword evidence="4 8" id="KW-0479">Metal-binding</keyword>
<feature type="compositionally biased region" description="Basic and acidic residues" evidence="9">
    <location>
        <begin position="71"/>
        <end position="88"/>
    </location>
</feature>
<dbReference type="Pfam" id="PF21170">
    <property type="entry name" value="FAN1_TPR"/>
    <property type="match status" value="1"/>
</dbReference>
<keyword evidence="3 8" id="KW-0540">Nuclease</keyword>